<sequence length="239" mass="25257">MQQQPHQMMNLLPPFPPTNITTEQIQKYLDENKKLILAILDNQNLGKLAECAQYQAQLQKNLMYLAAIADAQPQVTPPQIPQHNVMQQAGHYMQHPQAALAQQAGGFPPKVGMPYTQQQLQEHHQQQLQQQAMQGHMGTRPGINNGMHPMHFDANLGGVSNVGSLSNAGLTDFSRGGTNASPSTGAGGAGISSGLSLDARGSKQDGAETGSGDGPGNSAAGHSGTNGEPSYMKGSEDAN</sequence>
<comment type="similarity">
    <text evidence="1">Belongs to the SS18 family.</text>
</comment>
<gene>
    <name evidence="4" type="ORF">Syun_030308</name>
</gene>
<dbReference type="EMBL" id="JBBNAF010000013">
    <property type="protein sequence ID" value="KAK9087914.1"/>
    <property type="molecule type" value="Genomic_DNA"/>
</dbReference>
<organism evidence="4 5">
    <name type="scientific">Stephania yunnanensis</name>
    <dbReference type="NCBI Taxonomy" id="152371"/>
    <lineage>
        <taxon>Eukaryota</taxon>
        <taxon>Viridiplantae</taxon>
        <taxon>Streptophyta</taxon>
        <taxon>Embryophyta</taxon>
        <taxon>Tracheophyta</taxon>
        <taxon>Spermatophyta</taxon>
        <taxon>Magnoliopsida</taxon>
        <taxon>Ranunculales</taxon>
        <taxon>Menispermaceae</taxon>
        <taxon>Menispermoideae</taxon>
        <taxon>Cissampelideae</taxon>
        <taxon>Stephania</taxon>
    </lineage>
</organism>
<dbReference type="AlphaFoldDB" id="A0AAP0HI44"/>
<protein>
    <recommendedName>
        <fullName evidence="3">SS18 N-terminal domain-containing protein</fullName>
    </recommendedName>
</protein>
<evidence type="ECO:0000256" key="2">
    <source>
        <dbReference type="SAM" id="MobiDB-lite"/>
    </source>
</evidence>
<keyword evidence="5" id="KW-1185">Reference proteome</keyword>
<evidence type="ECO:0000256" key="1">
    <source>
        <dbReference type="ARBA" id="ARBA00007945"/>
    </source>
</evidence>
<dbReference type="InterPro" id="IPR007726">
    <property type="entry name" value="SS18_N"/>
</dbReference>
<feature type="domain" description="SS18 N-terminal" evidence="3">
    <location>
        <begin position="19"/>
        <end position="75"/>
    </location>
</feature>
<evidence type="ECO:0000313" key="4">
    <source>
        <dbReference type="EMBL" id="KAK9087914.1"/>
    </source>
</evidence>
<reference evidence="4 5" key="1">
    <citation type="submission" date="2024-01" db="EMBL/GenBank/DDBJ databases">
        <title>Genome assemblies of Stephania.</title>
        <authorList>
            <person name="Yang L."/>
        </authorList>
    </citation>
    <scope>NUCLEOTIDE SEQUENCE [LARGE SCALE GENOMIC DNA]</scope>
    <source>
        <strain evidence="4">YNDBR</strain>
        <tissue evidence="4">Leaf</tissue>
    </source>
</reference>
<name>A0AAP0HI44_9MAGN</name>
<dbReference type="Proteomes" id="UP001420932">
    <property type="component" value="Unassembled WGS sequence"/>
</dbReference>
<comment type="caution">
    <text evidence="4">The sequence shown here is derived from an EMBL/GenBank/DDBJ whole genome shotgun (WGS) entry which is preliminary data.</text>
</comment>
<accession>A0AAP0HI44</accession>
<feature type="region of interest" description="Disordered" evidence="2">
    <location>
        <begin position="176"/>
        <end position="239"/>
    </location>
</feature>
<evidence type="ECO:0000259" key="3">
    <source>
        <dbReference type="Pfam" id="PF05030"/>
    </source>
</evidence>
<evidence type="ECO:0000313" key="5">
    <source>
        <dbReference type="Proteomes" id="UP001420932"/>
    </source>
</evidence>
<proteinExistence type="inferred from homology"/>
<dbReference type="Pfam" id="PF05030">
    <property type="entry name" value="SSXT"/>
    <property type="match status" value="1"/>
</dbReference>